<evidence type="ECO:0000313" key="2">
    <source>
        <dbReference type="EMBL" id="KAG0269371.1"/>
    </source>
</evidence>
<comment type="caution">
    <text evidence="2">The sequence shown here is derived from an EMBL/GenBank/DDBJ whole genome shotgun (WGS) entry which is preliminary data.</text>
</comment>
<evidence type="ECO:0008006" key="4">
    <source>
        <dbReference type="Google" id="ProtNLM"/>
    </source>
</evidence>
<proteinExistence type="predicted"/>
<feature type="chain" id="PRO_5040215809" description="Secreted protein" evidence="1">
    <location>
        <begin position="24"/>
        <end position="168"/>
    </location>
</feature>
<keyword evidence="1" id="KW-0732">Signal</keyword>
<evidence type="ECO:0000256" key="1">
    <source>
        <dbReference type="SAM" id="SignalP"/>
    </source>
</evidence>
<accession>A0A9P6QL67</accession>
<reference evidence="2" key="1">
    <citation type="journal article" date="2020" name="Fungal Divers.">
        <title>Resolving the Mortierellaceae phylogeny through synthesis of multi-gene phylogenetics and phylogenomics.</title>
        <authorList>
            <person name="Vandepol N."/>
            <person name="Liber J."/>
            <person name="Desiro A."/>
            <person name="Na H."/>
            <person name="Kennedy M."/>
            <person name="Barry K."/>
            <person name="Grigoriev I.V."/>
            <person name="Miller A.N."/>
            <person name="O'Donnell K."/>
            <person name="Stajich J.E."/>
            <person name="Bonito G."/>
        </authorList>
    </citation>
    <scope>NUCLEOTIDE SEQUENCE</scope>
    <source>
        <strain evidence="2">BC1065</strain>
    </source>
</reference>
<dbReference type="Proteomes" id="UP000807716">
    <property type="component" value="Unassembled WGS sequence"/>
</dbReference>
<keyword evidence="3" id="KW-1185">Reference proteome</keyword>
<feature type="signal peptide" evidence="1">
    <location>
        <begin position="1"/>
        <end position="23"/>
    </location>
</feature>
<protein>
    <recommendedName>
        <fullName evidence="4">Secreted protein</fullName>
    </recommendedName>
</protein>
<gene>
    <name evidence="2" type="ORF">DFQ27_003699</name>
</gene>
<dbReference type="EMBL" id="JAAAJB010000026">
    <property type="protein sequence ID" value="KAG0269371.1"/>
    <property type="molecule type" value="Genomic_DNA"/>
</dbReference>
<sequence>MTRCLTLLAIAAITTTTFLSTLAHGVTLNVTDTDGVSHTYKYRTRCEKLAKPLTIVAANHDSSLCTLFQRDNCTKAPDTGSDDYEIDYLELHEASQAPASVAALKDMYVEVVARCELITPDICTTGTTDEYQTSTTCVFCLLCLARAPSDDQRVDEGLVEACTERSGV</sequence>
<evidence type="ECO:0000313" key="3">
    <source>
        <dbReference type="Proteomes" id="UP000807716"/>
    </source>
</evidence>
<organism evidence="2 3">
    <name type="scientific">Actinomortierella ambigua</name>
    <dbReference type="NCBI Taxonomy" id="1343610"/>
    <lineage>
        <taxon>Eukaryota</taxon>
        <taxon>Fungi</taxon>
        <taxon>Fungi incertae sedis</taxon>
        <taxon>Mucoromycota</taxon>
        <taxon>Mortierellomycotina</taxon>
        <taxon>Mortierellomycetes</taxon>
        <taxon>Mortierellales</taxon>
        <taxon>Mortierellaceae</taxon>
        <taxon>Actinomortierella</taxon>
    </lineage>
</organism>
<name>A0A9P6QL67_9FUNG</name>
<dbReference type="AlphaFoldDB" id="A0A9P6QL67"/>